<feature type="chain" id="PRO_5037846902" evidence="1">
    <location>
        <begin position="22"/>
        <end position="79"/>
    </location>
</feature>
<accession>A0A914EKB8</accession>
<evidence type="ECO:0000313" key="3">
    <source>
        <dbReference type="WBParaSite" id="ACRNAN_scaffold8343.g21914.t1"/>
    </source>
</evidence>
<reference evidence="3" key="1">
    <citation type="submission" date="2022-11" db="UniProtKB">
        <authorList>
            <consortium name="WormBaseParasite"/>
        </authorList>
    </citation>
    <scope>IDENTIFICATION</scope>
</reference>
<dbReference type="AlphaFoldDB" id="A0A914EKB8"/>
<proteinExistence type="predicted"/>
<protein>
    <submittedName>
        <fullName evidence="3">Uncharacterized protein</fullName>
    </submittedName>
</protein>
<keyword evidence="2" id="KW-1185">Reference proteome</keyword>
<dbReference type="WBParaSite" id="ACRNAN_scaffold8343.g21914.t1">
    <property type="protein sequence ID" value="ACRNAN_scaffold8343.g21914.t1"/>
    <property type="gene ID" value="ACRNAN_scaffold8343.g21914"/>
</dbReference>
<feature type="signal peptide" evidence="1">
    <location>
        <begin position="1"/>
        <end position="21"/>
    </location>
</feature>
<keyword evidence="1" id="KW-0732">Signal</keyword>
<name>A0A914EKB8_9BILA</name>
<dbReference type="Proteomes" id="UP000887540">
    <property type="component" value="Unplaced"/>
</dbReference>
<organism evidence="2 3">
    <name type="scientific">Acrobeloides nanus</name>
    <dbReference type="NCBI Taxonomy" id="290746"/>
    <lineage>
        <taxon>Eukaryota</taxon>
        <taxon>Metazoa</taxon>
        <taxon>Ecdysozoa</taxon>
        <taxon>Nematoda</taxon>
        <taxon>Chromadorea</taxon>
        <taxon>Rhabditida</taxon>
        <taxon>Tylenchina</taxon>
        <taxon>Cephalobomorpha</taxon>
        <taxon>Cephaloboidea</taxon>
        <taxon>Cephalobidae</taxon>
        <taxon>Acrobeloides</taxon>
    </lineage>
</organism>
<evidence type="ECO:0000256" key="1">
    <source>
        <dbReference type="SAM" id="SignalP"/>
    </source>
</evidence>
<evidence type="ECO:0000313" key="2">
    <source>
        <dbReference type="Proteomes" id="UP000887540"/>
    </source>
</evidence>
<sequence length="79" mass="9053">MKVCSFLIISVICMMAFQTNADFSDWGKVDPNCTISCGWYCIAREGSGCLLVLYCPSRIWMRFSTSMQLSSICWKEIKF</sequence>